<organism evidence="9 10">
    <name type="scientific">Amycolatopsis saalfeldensis</name>
    <dbReference type="NCBI Taxonomy" id="394193"/>
    <lineage>
        <taxon>Bacteria</taxon>
        <taxon>Bacillati</taxon>
        <taxon>Actinomycetota</taxon>
        <taxon>Actinomycetes</taxon>
        <taxon>Pseudonocardiales</taxon>
        <taxon>Pseudonocardiaceae</taxon>
        <taxon>Amycolatopsis</taxon>
    </lineage>
</organism>
<feature type="transmembrane region" description="Helical" evidence="8">
    <location>
        <begin position="212"/>
        <end position="231"/>
    </location>
</feature>
<reference evidence="9 10" key="1">
    <citation type="submission" date="2016-10" db="EMBL/GenBank/DDBJ databases">
        <authorList>
            <person name="de Groot N.N."/>
        </authorList>
    </citation>
    <scope>NUCLEOTIDE SEQUENCE [LARGE SCALE GENOMIC DNA]</scope>
    <source>
        <strain evidence="9 10">DSM 44993</strain>
    </source>
</reference>
<evidence type="ECO:0000256" key="5">
    <source>
        <dbReference type="ARBA" id="ARBA00022692"/>
    </source>
</evidence>
<dbReference type="Proteomes" id="UP000198582">
    <property type="component" value="Unassembled WGS sequence"/>
</dbReference>
<dbReference type="RefSeq" id="WP_425425228.1">
    <property type="nucleotide sequence ID" value="NZ_FOEF01000002.1"/>
</dbReference>
<comment type="similarity">
    <text evidence="2">Belongs to the binding-protein-dependent transport system permease family. FecCD subfamily.</text>
</comment>
<sequence length="352" mass="36100">MVVSASPPAARADPPPAPRARSRALRGAGLLCAAGVLVLVMLLSIWVGSKGIPFASTWSVLWHNDGSADAVIIHDQRIPRTLLGALVGAALGLAGAVMQALTRNPLADPGLLGVNNGASAAVVSAIAFAGVSGVLGYVWFAFLGAAIASVVVYLLGTAGRAGATPDRLVMSGAALTAVLQAYIGAVLLIDPDTFNQFRFWNVGSLSGRRGDVLLQVSPFIAVGIVLALLLARPLNVLALGEQTGKALGAHIGRTRVLGAIAVTLLCGASTAAIGPIAFIGLAVPQAVRILVGPDQRWVLPYSMVLSPVLLIGADVLGRILNPPEELQVGIVTAFLGAPVFIALCRRRKLARL</sequence>
<dbReference type="SUPFAM" id="SSF81345">
    <property type="entry name" value="ABC transporter involved in vitamin B12 uptake, BtuC"/>
    <property type="match status" value="1"/>
</dbReference>
<evidence type="ECO:0000313" key="10">
    <source>
        <dbReference type="Proteomes" id="UP000198582"/>
    </source>
</evidence>
<dbReference type="Gene3D" id="1.10.3470.10">
    <property type="entry name" value="ABC transporter involved in vitamin B12 uptake, BtuC"/>
    <property type="match status" value="1"/>
</dbReference>
<dbReference type="STRING" id="394193.SAMN04489732_10246"/>
<evidence type="ECO:0000256" key="8">
    <source>
        <dbReference type="SAM" id="Phobius"/>
    </source>
</evidence>
<evidence type="ECO:0000256" key="2">
    <source>
        <dbReference type="ARBA" id="ARBA00007935"/>
    </source>
</evidence>
<dbReference type="InterPro" id="IPR037294">
    <property type="entry name" value="ABC_BtuC-like"/>
</dbReference>
<dbReference type="FunFam" id="1.10.3470.10:FF:000001">
    <property type="entry name" value="Vitamin B12 ABC transporter permease BtuC"/>
    <property type="match status" value="1"/>
</dbReference>
<feature type="transmembrane region" description="Helical" evidence="8">
    <location>
        <begin position="82"/>
        <end position="101"/>
    </location>
</feature>
<evidence type="ECO:0000256" key="7">
    <source>
        <dbReference type="ARBA" id="ARBA00023136"/>
    </source>
</evidence>
<dbReference type="AlphaFoldDB" id="A0A1H8SCU8"/>
<dbReference type="Pfam" id="PF01032">
    <property type="entry name" value="FecCD"/>
    <property type="match status" value="1"/>
</dbReference>
<feature type="transmembrane region" description="Helical" evidence="8">
    <location>
        <begin position="137"/>
        <end position="156"/>
    </location>
</feature>
<evidence type="ECO:0000256" key="3">
    <source>
        <dbReference type="ARBA" id="ARBA00022448"/>
    </source>
</evidence>
<keyword evidence="4" id="KW-1003">Cell membrane</keyword>
<comment type="subcellular location">
    <subcellularLocation>
        <location evidence="1">Cell membrane</location>
        <topology evidence="1">Multi-pass membrane protein</topology>
    </subcellularLocation>
</comment>
<dbReference type="PANTHER" id="PTHR30472">
    <property type="entry name" value="FERRIC ENTEROBACTIN TRANSPORT SYSTEM PERMEASE PROTEIN"/>
    <property type="match status" value="1"/>
</dbReference>
<evidence type="ECO:0000256" key="4">
    <source>
        <dbReference type="ARBA" id="ARBA00022475"/>
    </source>
</evidence>
<accession>A0A1H8SCU8</accession>
<evidence type="ECO:0000313" key="9">
    <source>
        <dbReference type="EMBL" id="SEO76550.1"/>
    </source>
</evidence>
<dbReference type="GO" id="GO:0022857">
    <property type="term" value="F:transmembrane transporter activity"/>
    <property type="evidence" value="ECO:0007669"/>
    <property type="project" value="InterPro"/>
</dbReference>
<feature type="transmembrane region" description="Helical" evidence="8">
    <location>
        <begin position="168"/>
        <end position="189"/>
    </location>
</feature>
<keyword evidence="7 8" id="KW-0472">Membrane</keyword>
<dbReference type="EMBL" id="FOEF01000002">
    <property type="protein sequence ID" value="SEO76550.1"/>
    <property type="molecule type" value="Genomic_DNA"/>
</dbReference>
<feature type="transmembrane region" description="Helical" evidence="8">
    <location>
        <begin position="28"/>
        <end position="48"/>
    </location>
</feature>
<dbReference type="GO" id="GO:0005886">
    <property type="term" value="C:plasma membrane"/>
    <property type="evidence" value="ECO:0007669"/>
    <property type="project" value="UniProtKB-SubCell"/>
</dbReference>
<proteinExistence type="inferred from homology"/>
<dbReference type="PANTHER" id="PTHR30472:SF1">
    <property type="entry name" value="FE(3+) DICITRATE TRANSPORT SYSTEM PERMEASE PROTEIN FECC-RELATED"/>
    <property type="match status" value="1"/>
</dbReference>
<evidence type="ECO:0000256" key="1">
    <source>
        <dbReference type="ARBA" id="ARBA00004651"/>
    </source>
</evidence>
<gene>
    <name evidence="9" type="ORF">SAMN04489732_10246</name>
</gene>
<dbReference type="CDD" id="cd06550">
    <property type="entry name" value="TM_ABC_iron-siderophores_like"/>
    <property type="match status" value="1"/>
</dbReference>
<protein>
    <submittedName>
        <fullName evidence="9">Iron complex transport system permease protein</fullName>
    </submittedName>
</protein>
<keyword evidence="5 8" id="KW-0812">Transmembrane</keyword>
<keyword evidence="10" id="KW-1185">Reference proteome</keyword>
<dbReference type="GO" id="GO:0033214">
    <property type="term" value="P:siderophore-iron import into cell"/>
    <property type="evidence" value="ECO:0007669"/>
    <property type="project" value="TreeGrafter"/>
</dbReference>
<keyword evidence="3" id="KW-0813">Transport</keyword>
<keyword evidence="6 8" id="KW-1133">Transmembrane helix</keyword>
<evidence type="ECO:0000256" key="6">
    <source>
        <dbReference type="ARBA" id="ARBA00022989"/>
    </source>
</evidence>
<feature type="transmembrane region" description="Helical" evidence="8">
    <location>
        <begin position="326"/>
        <end position="344"/>
    </location>
</feature>
<dbReference type="InterPro" id="IPR000522">
    <property type="entry name" value="ABC_transptr_permease_BtuC"/>
</dbReference>
<name>A0A1H8SCU8_9PSEU</name>